<protein>
    <recommendedName>
        <fullName evidence="3">Endoplasmic reticulum vesicle transporter C-terminal domain-containing protein</fullName>
    </recommendedName>
</protein>
<feature type="transmembrane region" description="Helical" evidence="2">
    <location>
        <begin position="686"/>
        <end position="707"/>
    </location>
</feature>
<keyword evidence="2" id="KW-0472">Membrane</keyword>
<dbReference type="GO" id="GO:0005783">
    <property type="term" value="C:endoplasmic reticulum"/>
    <property type="evidence" value="ECO:0007669"/>
    <property type="project" value="TreeGrafter"/>
</dbReference>
<comment type="caution">
    <text evidence="4">The sequence shown here is derived from an EMBL/GenBank/DDBJ whole genome shotgun (WGS) entry which is preliminary data.</text>
</comment>
<dbReference type="Proteomes" id="UP000054937">
    <property type="component" value="Unassembled WGS sequence"/>
</dbReference>
<evidence type="ECO:0000256" key="1">
    <source>
        <dbReference type="ARBA" id="ARBA00005648"/>
    </source>
</evidence>
<evidence type="ECO:0000256" key="2">
    <source>
        <dbReference type="SAM" id="Phobius"/>
    </source>
</evidence>
<proteinExistence type="inferred from homology"/>
<dbReference type="AlphaFoldDB" id="A0A0V0QHP8"/>
<accession>A0A0V0QHP8</accession>
<organism evidence="4 5">
    <name type="scientific">Pseudocohnilembus persalinus</name>
    <name type="common">Ciliate</name>
    <dbReference type="NCBI Taxonomy" id="266149"/>
    <lineage>
        <taxon>Eukaryota</taxon>
        <taxon>Sar</taxon>
        <taxon>Alveolata</taxon>
        <taxon>Ciliophora</taxon>
        <taxon>Intramacronucleata</taxon>
        <taxon>Oligohymenophorea</taxon>
        <taxon>Scuticociliatia</taxon>
        <taxon>Philasterida</taxon>
        <taxon>Pseudocohnilembidae</taxon>
        <taxon>Pseudocohnilembus</taxon>
    </lineage>
</organism>
<keyword evidence="2" id="KW-0812">Transmembrane</keyword>
<evidence type="ECO:0000313" key="4">
    <source>
        <dbReference type="EMBL" id="KRX01708.1"/>
    </source>
</evidence>
<keyword evidence="2" id="KW-1133">Transmembrane helix</keyword>
<feature type="domain" description="Endoplasmic reticulum vesicle transporter C-terminal" evidence="3">
    <location>
        <begin position="495"/>
        <end position="707"/>
    </location>
</feature>
<name>A0A0V0QHP8_PSEPJ</name>
<evidence type="ECO:0000259" key="3">
    <source>
        <dbReference type="Pfam" id="PF07970"/>
    </source>
</evidence>
<dbReference type="InterPro" id="IPR012936">
    <property type="entry name" value="Erv_C"/>
</dbReference>
<dbReference type="InterPro" id="IPR045888">
    <property type="entry name" value="Erv"/>
</dbReference>
<evidence type="ECO:0000313" key="5">
    <source>
        <dbReference type="Proteomes" id="UP000054937"/>
    </source>
</evidence>
<dbReference type="EMBL" id="LDAU01000166">
    <property type="protein sequence ID" value="KRX01708.1"/>
    <property type="molecule type" value="Genomic_DNA"/>
</dbReference>
<dbReference type="InParanoid" id="A0A0V0QHP8"/>
<dbReference type="PANTHER" id="PTHR10984:SF25">
    <property type="entry name" value="ENDOPLASMIC RETICULUM-GOLGI INTERMEDIATE COMPARTMENT PROTEIN 3"/>
    <property type="match status" value="1"/>
</dbReference>
<reference evidence="4 5" key="1">
    <citation type="journal article" date="2015" name="Sci. Rep.">
        <title>Genome of the facultative scuticociliatosis pathogen Pseudocohnilembus persalinus provides insight into its virulence through horizontal gene transfer.</title>
        <authorList>
            <person name="Xiong J."/>
            <person name="Wang G."/>
            <person name="Cheng J."/>
            <person name="Tian M."/>
            <person name="Pan X."/>
            <person name="Warren A."/>
            <person name="Jiang C."/>
            <person name="Yuan D."/>
            <person name="Miao W."/>
        </authorList>
    </citation>
    <scope>NUCLEOTIDE SEQUENCE [LARGE SCALE GENOMIC DNA]</scope>
    <source>
        <strain evidence="4">36N120E</strain>
    </source>
</reference>
<dbReference type="GO" id="GO:0030134">
    <property type="term" value="C:COPII-coated ER to Golgi transport vesicle"/>
    <property type="evidence" value="ECO:0007669"/>
    <property type="project" value="TreeGrafter"/>
</dbReference>
<dbReference type="Pfam" id="PF07970">
    <property type="entry name" value="COPIIcoated_ERV"/>
    <property type="match status" value="1"/>
</dbReference>
<dbReference type="PANTHER" id="PTHR10984">
    <property type="entry name" value="ENDOPLASMIC RETICULUM-GOLGI INTERMEDIATE COMPARTMENT PROTEIN"/>
    <property type="match status" value="1"/>
</dbReference>
<sequence>MENEIQEIKPQANIIQTQQQNQEQSQEQEKLNKTIIIDVMSYESVFFPKDFEQNWNFNLVREKVQSLMDGLKFQNYKVIAMIPGELRTKYNPQYIYSEQYKQSIERQMENKNKPTLYNSQKIIADLFKEYGAQIIQTIEALDLTITNHAVYLGAHILSSDITLIRLRTKQKDFSLNYQKKGDFPFKLFSTFNIQQNRDQQTIVQLQDRTSEGEKNLNALIQLQLDKKQNNRGYIKIGINSRGKKLNVKIDTIVEDRLLDTVQNNGYDSLMEYNMMNEKKNIHGLLSEFDRQFKKETPIIRFQKARQNIFNHFLGKKIKNDKATNMDNLPKFFYEDAPYFNQETNKTEWVESQLEKIVGTEFLQKKYLQTILDQLFIKPNLKSDENSNQDYDNNSGKMHQIRKHNVNLQILVLSLYSLYTNEPITRFKFFQNLDLSQVLGIDIQDAYSGEHQQNIDGINLKKARLNEDGDILENDISQKMIDPAYDGSDQEYEDFKKAVQNREMCQITGAFIMQKNPGNFHFSFHSKEDLLEQLKQNRKDLFPQINLDYQINQLFFGNYEQNEIDFEEKSNQMQQSFNSQSLQEKILKQFFNFDKTLYAPYNKLVFLGDQKNEYENYIKILPLNFDYKNVKITKMQKKQMQSYLTDLYQYSMTSTAIPKRSDERTNLYFRYEVSPVNLNYSLKYNTFYHFIVQILAIIGGVFAVLGIVSSNFEDLVQKLKYKIQQPIQLINEQMQK</sequence>
<keyword evidence="5" id="KW-1185">Reference proteome</keyword>
<dbReference type="OrthoDB" id="270930at2759"/>
<comment type="similarity">
    <text evidence="1">Belongs to the ERGIC family.</text>
</comment>
<gene>
    <name evidence="4" type="ORF">PPERSA_01578</name>
</gene>